<dbReference type="SUPFAM" id="SSF55811">
    <property type="entry name" value="Nudix"/>
    <property type="match status" value="1"/>
</dbReference>
<dbReference type="GO" id="GO:0035539">
    <property type="term" value="F:8-oxo-7,8-dihydrodeoxyguanosine triphosphate pyrophosphatase activity"/>
    <property type="evidence" value="ECO:0007669"/>
    <property type="project" value="TreeGrafter"/>
</dbReference>
<dbReference type="EMBL" id="PKPP01003210">
    <property type="protein sequence ID" value="PWA70617.1"/>
    <property type="molecule type" value="Genomic_DNA"/>
</dbReference>
<dbReference type="InterPro" id="IPR000086">
    <property type="entry name" value="NUDIX_hydrolase_dom"/>
</dbReference>
<keyword evidence="2" id="KW-0378">Hydrolase</keyword>
<sequence length="218" mass="24808">MATVSLGTFCIWLDVDRGLTSGKNIISSQSVYKFLNSSQQRCVMKPIKSSTKIVEERRKRAFSLSRSNFQTRCLMFPSDSRVKTVGASHIDNGARAPEVEITLFIVKYNKILLGRRRVACNNYNLPSGYLKYGVSFEEGIKREVMKETGLDITNLEDLTTTNHIIPHVHAVVTYRHASLSDPNKISQNIEPKNCEGWDWYDLKNLPLIEDKTTDSLLY</sequence>
<feature type="domain" description="Nudix hydrolase" evidence="1">
    <location>
        <begin position="94"/>
        <end position="218"/>
    </location>
</feature>
<keyword evidence="3" id="KW-1185">Reference proteome</keyword>
<dbReference type="Gene3D" id="3.90.79.10">
    <property type="entry name" value="Nucleoside Triphosphate Pyrophosphohydrolase"/>
    <property type="match status" value="1"/>
</dbReference>
<evidence type="ECO:0000313" key="2">
    <source>
        <dbReference type="EMBL" id="PWA70617.1"/>
    </source>
</evidence>
<accession>A0A2U1NAW3</accession>
<gene>
    <name evidence="2" type="ORF">CTI12_AA286320</name>
</gene>
<proteinExistence type="predicted"/>
<dbReference type="AlphaFoldDB" id="A0A2U1NAW3"/>
<reference evidence="2 3" key="1">
    <citation type="journal article" date="2018" name="Mol. Plant">
        <title>The genome of Artemisia annua provides insight into the evolution of Asteraceae family and artemisinin biosynthesis.</title>
        <authorList>
            <person name="Shen Q."/>
            <person name="Zhang L."/>
            <person name="Liao Z."/>
            <person name="Wang S."/>
            <person name="Yan T."/>
            <person name="Shi P."/>
            <person name="Liu M."/>
            <person name="Fu X."/>
            <person name="Pan Q."/>
            <person name="Wang Y."/>
            <person name="Lv Z."/>
            <person name="Lu X."/>
            <person name="Zhang F."/>
            <person name="Jiang W."/>
            <person name="Ma Y."/>
            <person name="Chen M."/>
            <person name="Hao X."/>
            <person name="Li L."/>
            <person name="Tang Y."/>
            <person name="Lv G."/>
            <person name="Zhou Y."/>
            <person name="Sun X."/>
            <person name="Brodelius P.E."/>
            <person name="Rose J.K.C."/>
            <person name="Tang K."/>
        </authorList>
    </citation>
    <scope>NUCLEOTIDE SEQUENCE [LARGE SCALE GENOMIC DNA]</scope>
    <source>
        <strain evidence="3">cv. Huhao1</strain>
        <tissue evidence="2">Leaf</tissue>
    </source>
</reference>
<evidence type="ECO:0000259" key="1">
    <source>
        <dbReference type="PROSITE" id="PS51462"/>
    </source>
</evidence>
<dbReference type="InterPro" id="IPR015797">
    <property type="entry name" value="NUDIX_hydrolase-like_dom_sf"/>
</dbReference>
<organism evidence="2 3">
    <name type="scientific">Artemisia annua</name>
    <name type="common">Sweet wormwood</name>
    <dbReference type="NCBI Taxonomy" id="35608"/>
    <lineage>
        <taxon>Eukaryota</taxon>
        <taxon>Viridiplantae</taxon>
        <taxon>Streptophyta</taxon>
        <taxon>Embryophyta</taxon>
        <taxon>Tracheophyta</taxon>
        <taxon>Spermatophyta</taxon>
        <taxon>Magnoliopsida</taxon>
        <taxon>eudicotyledons</taxon>
        <taxon>Gunneridae</taxon>
        <taxon>Pentapetalae</taxon>
        <taxon>asterids</taxon>
        <taxon>campanulids</taxon>
        <taxon>Asterales</taxon>
        <taxon>Asteraceae</taxon>
        <taxon>Asteroideae</taxon>
        <taxon>Anthemideae</taxon>
        <taxon>Artemisiinae</taxon>
        <taxon>Artemisia</taxon>
    </lineage>
</organism>
<protein>
    <submittedName>
        <fullName evidence="2">NUDIX hydrolase domain-like protein</fullName>
    </submittedName>
</protein>
<dbReference type="Proteomes" id="UP000245207">
    <property type="component" value="Unassembled WGS sequence"/>
</dbReference>
<dbReference type="PANTHER" id="PTHR16099">
    <property type="entry name" value="8-OXO-DGTP DIPHOSPHATES NUDT15"/>
    <property type="match status" value="1"/>
</dbReference>
<dbReference type="OrthoDB" id="447842at2759"/>
<dbReference type="STRING" id="35608.A0A2U1NAW3"/>
<dbReference type="Pfam" id="PF00293">
    <property type="entry name" value="NUDIX"/>
    <property type="match status" value="1"/>
</dbReference>
<dbReference type="GO" id="GO:0006203">
    <property type="term" value="P:dGTP catabolic process"/>
    <property type="evidence" value="ECO:0007669"/>
    <property type="project" value="TreeGrafter"/>
</dbReference>
<dbReference type="GO" id="GO:0005829">
    <property type="term" value="C:cytosol"/>
    <property type="evidence" value="ECO:0007669"/>
    <property type="project" value="TreeGrafter"/>
</dbReference>
<name>A0A2U1NAW3_ARTAN</name>
<dbReference type="PANTHER" id="PTHR16099:SF6">
    <property type="entry name" value="HYDROLASE"/>
    <property type="match status" value="1"/>
</dbReference>
<dbReference type="PROSITE" id="PS51462">
    <property type="entry name" value="NUDIX"/>
    <property type="match status" value="1"/>
</dbReference>
<evidence type="ECO:0000313" key="3">
    <source>
        <dbReference type="Proteomes" id="UP000245207"/>
    </source>
</evidence>
<comment type="caution">
    <text evidence="2">The sequence shown here is derived from an EMBL/GenBank/DDBJ whole genome shotgun (WGS) entry which is preliminary data.</text>
</comment>